<dbReference type="PANTHER" id="PTHR30055:SF238">
    <property type="entry name" value="MYCOFACTOCIN BIOSYNTHESIS TRANSCRIPTIONAL REGULATOR MFTR-RELATED"/>
    <property type="match status" value="1"/>
</dbReference>
<reference evidence="6 7" key="1">
    <citation type="submission" date="2023-07" db="EMBL/GenBank/DDBJ databases">
        <title>Sequencing the genomes of 1000 actinobacteria strains.</title>
        <authorList>
            <person name="Klenk H.-P."/>
        </authorList>
    </citation>
    <scope>NUCLEOTIDE SEQUENCE [LARGE SCALE GENOMIC DNA]</scope>
    <source>
        <strain evidence="6 7">DSM 44711</strain>
    </source>
</reference>
<dbReference type="InterPro" id="IPR009057">
    <property type="entry name" value="Homeodomain-like_sf"/>
</dbReference>
<dbReference type="InterPro" id="IPR050109">
    <property type="entry name" value="HTH-type_TetR-like_transc_reg"/>
</dbReference>
<dbReference type="Gene3D" id="1.10.357.10">
    <property type="entry name" value="Tetracycline Repressor, domain 2"/>
    <property type="match status" value="1"/>
</dbReference>
<evidence type="ECO:0000313" key="7">
    <source>
        <dbReference type="Proteomes" id="UP001183629"/>
    </source>
</evidence>
<dbReference type="EMBL" id="JAVDYC010000001">
    <property type="protein sequence ID" value="MDR7320104.1"/>
    <property type="molecule type" value="Genomic_DNA"/>
</dbReference>
<comment type="caution">
    <text evidence="6">The sequence shown here is derived from an EMBL/GenBank/DDBJ whole genome shotgun (WGS) entry which is preliminary data.</text>
</comment>
<dbReference type="RefSeq" id="WP_310408334.1">
    <property type="nucleotide sequence ID" value="NZ_JAVDYC010000001.1"/>
</dbReference>
<gene>
    <name evidence="6" type="ORF">J2S44_000354</name>
</gene>
<keyword evidence="7" id="KW-1185">Reference proteome</keyword>
<organism evidence="6 7">
    <name type="scientific">Catenuloplanes niger</name>
    <dbReference type="NCBI Taxonomy" id="587534"/>
    <lineage>
        <taxon>Bacteria</taxon>
        <taxon>Bacillati</taxon>
        <taxon>Actinomycetota</taxon>
        <taxon>Actinomycetes</taxon>
        <taxon>Micromonosporales</taxon>
        <taxon>Micromonosporaceae</taxon>
        <taxon>Catenuloplanes</taxon>
    </lineage>
</organism>
<keyword evidence="1" id="KW-0805">Transcription regulation</keyword>
<keyword evidence="3" id="KW-0804">Transcription</keyword>
<dbReference type="PANTHER" id="PTHR30055">
    <property type="entry name" value="HTH-TYPE TRANSCRIPTIONAL REGULATOR RUTR"/>
    <property type="match status" value="1"/>
</dbReference>
<evidence type="ECO:0000256" key="4">
    <source>
        <dbReference type="PROSITE-ProRule" id="PRU00335"/>
    </source>
</evidence>
<evidence type="ECO:0000256" key="3">
    <source>
        <dbReference type="ARBA" id="ARBA00023163"/>
    </source>
</evidence>
<accession>A0AAE3ZHL0</accession>
<dbReference type="GO" id="GO:0000976">
    <property type="term" value="F:transcription cis-regulatory region binding"/>
    <property type="evidence" value="ECO:0007669"/>
    <property type="project" value="TreeGrafter"/>
</dbReference>
<evidence type="ECO:0000259" key="5">
    <source>
        <dbReference type="PROSITE" id="PS50977"/>
    </source>
</evidence>
<evidence type="ECO:0000256" key="1">
    <source>
        <dbReference type="ARBA" id="ARBA00023015"/>
    </source>
</evidence>
<dbReference type="InterPro" id="IPR001647">
    <property type="entry name" value="HTH_TetR"/>
</dbReference>
<evidence type="ECO:0000313" key="6">
    <source>
        <dbReference type="EMBL" id="MDR7320104.1"/>
    </source>
</evidence>
<dbReference type="GO" id="GO:0003700">
    <property type="term" value="F:DNA-binding transcription factor activity"/>
    <property type="evidence" value="ECO:0007669"/>
    <property type="project" value="TreeGrafter"/>
</dbReference>
<dbReference type="Proteomes" id="UP001183629">
    <property type="component" value="Unassembled WGS sequence"/>
</dbReference>
<feature type="DNA-binding region" description="H-T-H motif" evidence="4">
    <location>
        <begin position="37"/>
        <end position="56"/>
    </location>
</feature>
<dbReference type="AlphaFoldDB" id="A0AAE3ZHL0"/>
<keyword evidence="2 4" id="KW-0238">DNA-binding</keyword>
<dbReference type="PROSITE" id="PS50977">
    <property type="entry name" value="HTH_TETR_2"/>
    <property type="match status" value="1"/>
</dbReference>
<name>A0AAE3ZHL0_9ACTN</name>
<dbReference type="Pfam" id="PF00440">
    <property type="entry name" value="TetR_N"/>
    <property type="match status" value="1"/>
</dbReference>
<evidence type="ECO:0000256" key="2">
    <source>
        <dbReference type="ARBA" id="ARBA00023125"/>
    </source>
</evidence>
<proteinExistence type="predicted"/>
<feature type="domain" description="HTH tetR-type" evidence="5">
    <location>
        <begin position="14"/>
        <end position="74"/>
    </location>
</feature>
<sequence length="203" mass="21855">MAANPTSRRVQAAEQTRELILRAALERFTADGYAKATVNDIAKAAGVVVATVYTSVGGKPVLLEHLVRQGVQDADVTETLRKVAVATTGREVIDLIAAGTGSTYRRHRAVIELLLDTAASEPSARRLLAAANSSYRAAIGTVAARIATLGALADGVDEARATDVLWYLFGIWSWPRLLRDATWTADEAESWLRETAARTLLRP</sequence>
<dbReference type="SUPFAM" id="SSF46689">
    <property type="entry name" value="Homeodomain-like"/>
    <property type="match status" value="1"/>
</dbReference>
<protein>
    <submittedName>
        <fullName evidence="6">AcrR family transcriptional regulator</fullName>
    </submittedName>
</protein>